<name>A0A4R2JZA9_9PSEU</name>
<accession>A0A4R2JZA9</accession>
<comment type="caution">
    <text evidence="2">The sequence shown here is derived from an EMBL/GenBank/DDBJ whole genome shotgun (WGS) entry which is preliminary data.</text>
</comment>
<organism evidence="2 3">
    <name type="scientific">Actinocrispum wychmicini</name>
    <dbReference type="NCBI Taxonomy" id="1213861"/>
    <lineage>
        <taxon>Bacteria</taxon>
        <taxon>Bacillati</taxon>
        <taxon>Actinomycetota</taxon>
        <taxon>Actinomycetes</taxon>
        <taxon>Pseudonocardiales</taxon>
        <taxon>Pseudonocardiaceae</taxon>
        <taxon>Actinocrispum</taxon>
    </lineage>
</organism>
<dbReference type="EMBL" id="SLWS01000001">
    <property type="protein sequence ID" value="TCO65961.1"/>
    <property type="molecule type" value="Genomic_DNA"/>
</dbReference>
<evidence type="ECO:0000313" key="2">
    <source>
        <dbReference type="EMBL" id="TCO65961.1"/>
    </source>
</evidence>
<sequence length="93" mass="10074">MAYINYEHGGLVDANSRGDEVGRYEYTGLVRILGEGDRWPHIARCRATGAPSRRSSSTTQQPFSWNAGGTTEYQDTPNASAICCASNLSLMGT</sequence>
<dbReference type="Proteomes" id="UP000295680">
    <property type="component" value="Unassembled WGS sequence"/>
</dbReference>
<evidence type="ECO:0000313" key="3">
    <source>
        <dbReference type="Proteomes" id="UP000295680"/>
    </source>
</evidence>
<reference evidence="2 3" key="1">
    <citation type="submission" date="2019-03" db="EMBL/GenBank/DDBJ databases">
        <title>Genomic Encyclopedia of Type Strains, Phase IV (KMG-IV): sequencing the most valuable type-strain genomes for metagenomic binning, comparative biology and taxonomic classification.</title>
        <authorList>
            <person name="Goeker M."/>
        </authorList>
    </citation>
    <scope>NUCLEOTIDE SEQUENCE [LARGE SCALE GENOMIC DNA]</scope>
    <source>
        <strain evidence="2 3">DSM 45934</strain>
    </source>
</reference>
<gene>
    <name evidence="2" type="ORF">EV192_1011753</name>
</gene>
<dbReference type="AlphaFoldDB" id="A0A4R2JZA9"/>
<feature type="compositionally biased region" description="Polar residues" evidence="1">
    <location>
        <begin position="53"/>
        <end position="70"/>
    </location>
</feature>
<feature type="region of interest" description="Disordered" evidence="1">
    <location>
        <begin position="47"/>
        <end position="70"/>
    </location>
</feature>
<evidence type="ECO:0000256" key="1">
    <source>
        <dbReference type="SAM" id="MobiDB-lite"/>
    </source>
</evidence>
<proteinExistence type="predicted"/>
<keyword evidence="3" id="KW-1185">Reference proteome</keyword>
<protein>
    <submittedName>
        <fullName evidence="2">Uncharacterized protein</fullName>
    </submittedName>
</protein>